<gene>
    <name evidence="1" type="ORF">BT63DRAFT_326944</name>
</gene>
<name>A0A6A6U523_9PEZI</name>
<proteinExistence type="predicted"/>
<protein>
    <recommendedName>
        <fullName evidence="3">F-box domain-containing protein</fullName>
    </recommendedName>
</protein>
<dbReference type="Gene3D" id="3.80.10.10">
    <property type="entry name" value="Ribonuclease Inhibitor"/>
    <property type="match status" value="1"/>
</dbReference>
<reference evidence="1" key="1">
    <citation type="journal article" date="2020" name="Stud. Mycol.">
        <title>101 Dothideomycetes genomes: a test case for predicting lifestyles and emergence of pathogens.</title>
        <authorList>
            <person name="Haridas S."/>
            <person name="Albert R."/>
            <person name="Binder M."/>
            <person name="Bloem J."/>
            <person name="Labutti K."/>
            <person name="Salamov A."/>
            <person name="Andreopoulos B."/>
            <person name="Baker S."/>
            <person name="Barry K."/>
            <person name="Bills G."/>
            <person name="Bluhm B."/>
            <person name="Cannon C."/>
            <person name="Castanera R."/>
            <person name="Culley D."/>
            <person name="Daum C."/>
            <person name="Ezra D."/>
            <person name="Gonzalez J."/>
            <person name="Henrissat B."/>
            <person name="Kuo A."/>
            <person name="Liang C."/>
            <person name="Lipzen A."/>
            <person name="Lutzoni F."/>
            <person name="Magnuson J."/>
            <person name="Mondo S."/>
            <person name="Nolan M."/>
            <person name="Ohm R."/>
            <person name="Pangilinan J."/>
            <person name="Park H.-J."/>
            <person name="Ramirez L."/>
            <person name="Alfaro M."/>
            <person name="Sun H."/>
            <person name="Tritt A."/>
            <person name="Yoshinaga Y."/>
            <person name="Zwiers L.-H."/>
            <person name="Turgeon B."/>
            <person name="Goodwin S."/>
            <person name="Spatafora J."/>
            <person name="Crous P."/>
            <person name="Grigoriev I."/>
        </authorList>
    </citation>
    <scope>NUCLEOTIDE SEQUENCE</scope>
    <source>
        <strain evidence="1">CBS 115976</strain>
    </source>
</reference>
<keyword evidence="2" id="KW-1185">Reference proteome</keyword>
<evidence type="ECO:0008006" key="3">
    <source>
        <dbReference type="Google" id="ProtNLM"/>
    </source>
</evidence>
<dbReference type="AlphaFoldDB" id="A0A6A6U523"/>
<dbReference type="Proteomes" id="UP000799302">
    <property type="component" value="Unassembled WGS sequence"/>
</dbReference>
<evidence type="ECO:0000313" key="2">
    <source>
        <dbReference type="Proteomes" id="UP000799302"/>
    </source>
</evidence>
<dbReference type="InterPro" id="IPR032675">
    <property type="entry name" value="LRR_dom_sf"/>
</dbReference>
<dbReference type="OrthoDB" id="5368161at2759"/>
<dbReference type="SUPFAM" id="SSF52047">
    <property type="entry name" value="RNI-like"/>
    <property type="match status" value="1"/>
</dbReference>
<dbReference type="EMBL" id="MU004238">
    <property type="protein sequence ID" value="KAF2667010.1"/>
    <property type="molecule type" value="Genomic_DNA"/>
</dbReference>
<sequence length="470" mass="52482">MHRLFSITEMVTAILTVDSSRNDLLQSCLQVNRLFSHEAVRILWRRCGAGFPVTHSGRDPTALDLAKIAAYDMLRAQYYADCIYELRFAPNEEVRSWQEEVRFYKFLTNLRFPALKSFAIETCDVSYLEPRNELNHFLLQWLELSWDVEDSPNLKAFHMVLKETFPSDGIENSVWFVKFAPILSSLSVELLNDHWSLALLKALAALPALRKLQGGKLSSELLSDLSKGFPVLEDLATTYSGSFESLTSLFPQVSVLTLELSDPIHTGLEKLGGLSVLTSIDLTYAMRGIISGPELLALAHGCPHIRTVNLPSAGMLMADEPCPQGQCIDDTTIDEFARALPKIETFSFGLENRSALTHQSVISLARHCPELGFFHITANICIPDLIQGLEEVSEKISAAPLPSVTFMGFYLIDDNPHLYGDIASLARRLCRLAPILCELSITDGSENDDEFRVEVEAIAGPWNQRDDTQD</sequence>
<evidence type="ECO:0000313" key="1">
    <source>
        <dbReference type="EMBL" id="KAF2667010.1"/>
    </source>
</evidence>
<accession>A0A6A6U523</accession>
<organism evidence="1 2">
    <name type="scientific">Microthyrium microscopicum</name>
    <dbReference type="NCBI Taxonomy" id="703497"/>
    <lineage>
        <taxon>Eukaryota</taxon>
        <taxon>Fungi</taxon>
        <taxon>Dikarya</taxon>
        <taxon>Ascomycota</taxon>
        <taxon>Pezizomycotina</taxon>
        <taxon>Dothideomycetes</taxon>
        <taxon>Dothideomycetes incertae sedis</taxon>
        <taxon>Microthyriales</taxon>
        <taxon>Microthyriaceae</taxon>
        <taxon>Microthyrium</taxon>
    </lineage>
</organism>